<name>A0A3P3QYP5_9FIRM</name>
<proteinExistence type="predicted"/>
<feature type="domain" description="Knr4/Smi1-like" evidence="1">
    <location>
        <begin position="40"/>
        <end position="189"/>
    </location>
</feature>
<dbReference type="AlphaFoldDB" id="A0A3P3QYP5"/>
<accession>A0A3P3QYP5</accession>
<organism evidence="2 3">
    <name type="scientific">Lachnoanaerobaculum gingivalis</name>
    <dbReference type="NCBI Taxonomy" id="2490855"/>
    <lineage>
        <taxon>Bacteria</taxon>
        <taxon>Bacillati</taxon>
        <taxon>Bacillota</taxon>
        <taxon>Clostridia</taxon>
        <taxon>Lachnospirales</taxon>
        <taxon>Lachnospiraceae</taxon>
        <taxon>Lachnoanaerobaculum</taxon>
    </lineage>
</organism>
<evidence type="ECO:0000313" key="3">
    <source>
        <dbReference type="Proteomes" id="UP000272490"/>
    </source>
</evidence>
<dbReference type="Proteomes" id="UP000272490">
    <property type="component" value="Unassembled WGS sequence"/>
</dbReference>
<evidence type="ECO:0000313" key="2">
    <source>
        <dbReference type="EMBL" id="RRJ26244.1"/>
    </source>
</evidence>
<dbReference type="SMART" id="SM00860">
    <property type="entry name" value="SMI1_KNR4"/>
    <property type="match status" value="1"/>
</dbReference>
<dbReference type="InterPro" id="IPR018958">
    <property type="entry name" value="Knr4/Smi1-like_dom"/>
</dbReference>
<evidence type="ECO:0000259" key="1">
    <source>
        <dbReference type="SMART" id="SM00860"/>
    </source>
</evidence>
<dbReference type="Pfam" id="PF09346">
    <property type="entry name" value="SMI1_KNR4"/>
    <property type="match status" value="1"/>
</dbReference>
<keyword evidence="3" id="KW-1185">Reference proteome</keyword>
<reference evidence="2 3" key="1">
    <citation type="submission" date="2018-11" db="EMBL/GenBank/DDBJ databases">
        <title>Genome sequencing of Lachnoanaerobaculum sp. KCOM 2030 (= ChDC B114).</title>
        <authorList>
            <person name="Kook J.-K."/>
            <person name="Park S.-N."/>
            <person name="Lim Y.K."/>
        </authorList>
    </citation>
    <scope>NUCLEOTIDE SEQUENCE [LARGE SCALE GENOMIC DNA]</scope>
    <source>
        <strain evidence="2 3">KCOM 2030</strain>
    </source>
</reference>
<sequence>MTIKEKLKEAEKYICENFEELGIDDPIEEGYFEEYEQIGGASEVEFEDFEKTFGIKLPEDFKELYSYKNGSGYFELLQCDIEGREINFTLFSLEEMKKVKSYFQDRDALLTDYPDYFTDEVIEQMRDSRIKPYLFHKDWFAFATYLNCGYLMLDFDPDKEGKVGQVIFYIHDPDEIIYTASSVEELIDNVWVFLKENFD</sequence>
<dbReference type="Gene3D" id="3.40.1580.10">
    <property type="entry name" value="SMI1/KNR4-like"/>
    <property type="match status" value="1"/>
</dbReference>
<comment type="caution">
    <text evidence="2">The sequence shown here is derived from an EMBL/GenBank/DDBJ whole genome shotgun (WGS) entry which is preliminary data.</text>
</comment>
<dbReference type="InterPro" id="IPR037883">
    <property type="entry name" value="Knr4/Smi1-like_sf"/>
</dbReference>
<dbReference type="EMBL" id="RRCO01000002">
    <property type="protein sequence ID" value="RRJ26244.1"/>
    <property type="molecule type" value="Genomic_DNA"/>
</dbReference>
<gene>
    <name evidence="2" type="ORF">EHV10_05880</name>
</gene>
<dbReference type="OrthoDB" id="6933666at2"/>
<protein>
    <submittedName>
        <fullName evidence="2">SMI1/KNR4 family protein</fullName>
    </submittedName>
</protein>
<dbReference type="SUPFAM" id="SSF160631">
    <property type="entry name" value="SMI1/KNR4-like"/>
    <property type="match status" value="1"/>
</dbReference>